<organism evidence="1 2">
    <name type="scientific">Fimbriiglobus ruber</name>
    <dbReference type="NCBI Taxonomy" id="1908690"/>
    <lineage>
        <taxon>Bacteria</taxon>
        <taxon>Pseudomonadati</taxon>
        <taxon>Planctomycetota</taxon>
        <taxon>Planctomycetia</taxon>
        <taxon>Gemmatales</taxon>
        <taxon>Gemmataceae</taxon>
        <taxon>Fimbriiglobus</taxon>
    </lineage>
</organism>
<dbReference type="Proteomes" id="UP000214646">
    <property type="component" value="Unassembled WGS sequence"/>
</dbReference>
<proteinExistence type="predicted"/>
<evidence type="ECO:0000313" key="1">
    <source>
        <dbReference type="EMBL" id="OWK40802.1"/>
    </source>
</evidence>
<reference evidence="2" key="1">
    <citation type="submission" date="2017-06" db="EMBL/GenBank/DDBJ databases">
        <title>Genome analysis of Fimbriiglobus ruber SP5, the first member of the order Planctomycetales with confirmed chitinolytic capability.</title>
        <authorList>
            <person name="Ravin N.V."/>
            <person name="Rakitin A.L."/>
            <person name="Ivanova A.A."/>
            <person name="Beletsky A.V."/>
            <person name="Kulichevskaya I.S."/>
            <person name="Mardanov A.V."/>
            <person name="Dedysh S.N."/>
        </authorList>
    </citation>
    <scope>NUCLEOTIDE SEQUENCE [LARGE SCALE GENOMIC DNA]</scope>
    <source>
        <strain evidence="2">SP5</strain>
    </source>
</reference>
<gene>
    <name evidence="1" type="ORF">FRUB_04694</name>
</gene>
<keyword evidence="2" id="KW-1185">Reference proteome</keyword>
<sequence length="114" mass="12996">MEQELAYCQTLLGLVLDHFGRTLSPDDRNSPLGRVLVVDKPAETERVVTEVTRHLATRHSDLALRLLREETGLAWDDLYTLVGDWAKLDTERKKRWVRFARLAKAARDASRGPA</sequence>
<comment type="caution">
    <text evidence="1">The sequence shown here is derived from an EMBL/GenBank/DDBJ whole genome shotgun (WGS) entry which is preliminary data.</text>
</comment>
<name>A0A225DH95_9BACT</name>
<protein>
    <submittedName>
        <fullName evidence="1">Uncharacterized protein</fullName>
    </submittedName>
</protein>
<dbReference type="AlphaFoldDB" id="A0A225DH95"/>
<dbReference type="EMBL" id="NIDE01000007">
    <property type="protein sequence ID" value="OWK40802.1"/>
    <property type="molecule type" value="Genomic_DNA"/>
</dbReference>
<evidence type="ECO:0000313" key="2">
    <source>
        <dbReference type="Proteomes" id="UP000214646"/>
    </source>
</evidence>
<accession>A0A225DH95</accession>